<dbReference type="EMBL" id="RCVZ01000004">
    <property type="protein sequence ID" value="RLQ96102.1"/>
    <property type="molecule type" value="Genomic_DNA"/>
</dbReference>
<evidence type="ECO:0000313" key="3">
    <source>
        <dbReference type="Proteomes" id="UP000276770"/>
    </source>
</evidence>
<keyword evidence="1" id="KW-0472">Membrane</keyword>
<gene>
    <name evidence="2" type="ORF">D9X91_07350</name>
</gene>
<name>A0A3L7K5X0_9BACI</name>
<dbReference type="OrthoDB" id="2418411at2"/>
<keyword evidence="1" id="KW-0812">Transmembrane</keyword>
<keyword evidence="1" id="KW-1133">Transmembrane helix</keyword>
<comment type="caution">
    <text evidence="2">The sequence shown here is derived from an EMBL/GenBank/DDBJ whole genome shotgun (WGS) entry which is preliminary data.</text>
</comment>
<dbReference type="RefSeq" id="WP_121679954.1">
    <property type="nucleotide sequence ID" value="NZ_RCVZ01000004.1"/>
</dbReference>
<reference evidence="2 3" key="1">
    <citation type="submission" date="2018-10" db="EMBL/GenBank/DDBJ databases">
        <title>Falsibacillus sp. genome draft.</title>
        <authorList>
            <person name="Shi S."/>
        </authorList>
    </citation>
    <scope>NUCLEOTIDE SEQUENCE [LARGE SCALE GENOMIC DNA]</scope>
    <source>
        <strain evidence="2 3">GY 10110</strain>
    </source>
</reference>
<evidence type="ECO:0000256" key="1">
    <source>
        <dbReference type="SAM" id="Phobius"/>
    </source>
</evidence>
<evidence type="ECO:0000313" key="2">
    <source>
        <dbReference type="EMBL" id="RLQ96102.1"/>
    </source>
</evidence>
<feature type="transmembrane region" description="Helical" evidence="1">
    <location>
        <begin position="12"/>
        <end position="37"/>
    </location>
</feature>
<keyword evidence="3" id="KW-1185">Reference proteome</keyword>
<dbReference type="AlphaFoldDB" id="A0A3L7K5X0"/>
<sequence>MKKHQDKSEVNLKGTLISVFAVGFLITAMWVSVYALYLGR</sequence>
<organism evidence="2 3">
    <name type="scientific">Falsibacillus albus</name>
    <dbReference type="NCBI Taxonomy" id="2478915"/>
    <lineage>
        <taxon>Bacteria</taxon>
        <taxon>Bacillati</taxon>
        <taxon>Bacillota</taxon>
        <taxon>Bacilli</taxon>
        <taxon>Bacillales</taxon>
        <taxon>Bacillaceae</taxon>
        <taxon>Falsibacillus</taxon>
    </lineage>
</organism>
<dbReference type="Proteomes" id="UP000276770">
    <property type="component" value="Unassembled WGS sequence"/>
</dbReference>
<accession>A0A3L7K5X0</accession>
<proteinExistence type="predicted"/>
<protein>
    <submittedName>
        <fullName evidence="2">Cytochrome C oxidase subunit II</fullName>
    </submittedName>
</protein>